<dbReference type="InterPro" id="IPR001769">
    <property type="entry name" value="Gingipain"/>
</dbReference>
<dbReference type="Pfam" id="PF01364">
    <property type="entry name" value="Peptidase_C25"/>
    <property type="match status" value="1"/>
</dbReference>
<gene>
    <name evidence="3" type="primary">porU</name>
    <name evidence="3" type="ORF">GCM10008106_13890</name>
</gene>
<dbReference type="GO" id="GO:0006508">
    <property type="term" value="P:proteolysis"/>
    <property type="evidence" value="ECO:0007669"/>
    <property type="project" value="InterPro"/>
</dbReference>
<protein>
    <submittedName>
        <fullName evidence="3">Peptidase C25</fullName>
    </submittedName>
</protein>
<organism evidence="3 4">
    <name type="scientific">Mongoliitalea lutea</name>
    <dbReference type="NCBI Taxonomy" id="849756"/>
    <lineage>
        <taxon>Bacteria</taxon>
        <taxon>Pseudomonadati</taxon>
        <taxon>Bacteroidota</taxon>
        <taxon>Cytophagia</taxon>
        <taxon>Cytophagales</taxon>
        <taxon>Cyclobacteriaceae</taxon>
        <taxon>Mongoliitalea</taxon>
    </lineage>
</organism>
<dbReference type="RefSeq" id="WP_189579873.1">
    <property type="nucleotide sequence ID" value="NZ_BMYF01000007.1"/>
</dbReference>
<reference evidence="3" key="1">
    <citation type="journal article" date="2014" name="Int. J. Syst. Evol. Microbiol.">
        <title>Complete genome sequence of Corynebacterium casei LMG S-19264T (=DSM 44701T), isolated from a smear-ripened cheese.</title>
        <authorList>
            <consortium name="US DOE Joint Genome Institute (JGI-PGF)"/>
            <person name="Walter F."/>
            <person name="Albersmeier A."/>
            <person name="Kalinowski J."/>
            <person name="Ruckert C."/>
        </authorList>
    </citation>
    <scope>NUCLEOTIDE SEQUENCE</scope>
    <source>
        <strain evidence="3">KCTC 23224</strain>
    </source>
</reference>
<proteinExistence type="predicted"/>
<evidence type="ECO:0000313" key="4">
    <source>
        <dbReference type="Proteomes" id="UP000642809"/>
    </source>
</evidence>
<dbReference type="EMBL" id="BMYF01000007">
    <property type="protein sequence ID" value="GHB33986.1"/>
    <property type="molecule type" value="Genomic_DNA"/>
</dbReference>
<evidence type="ECO:0000256" key="1">
    <source>
        <dbReference type="ARBA" id="ARBA00022729"/>
    </source>
</evidence>
<dbReference type="Proteomes" id="UP000642809">
    <property type="component" value="Unassembled WGS sequence"/>
</dbReference>
<name>A0A8J3CVU1_9BACT</name>
<reference evidence="3" key="2">
    <citation type="submission" date="2020-09" db="EMBL/GenBank/DDBJ databases">
        <authorList>
            <person name="Sun Q."/>
            <person name="Kim S."/>
        </authorList>
    </citation>
    <scope>NUCLEOTIDE SEQUENCE</scope>
    <source>
        <strain evidence="3">KCTC 23224</strain>
    </source>
</reference>
<dbReference type="CDD" id="cd02258">
    <property type="entry name" value="Peptidase_C25_N"/>
    <property type="match status" value="1"/>
</dbReference>
<dbReference type="Gene3D" id="3.40.50.1460">
    <property type="match status" value="1"/>
</dbReference>
<accession>A0A8J3CVU1</accession>
<evidence type="ECO:0000313" key="3">
    <source>
        <dbReference type="EMBL" id="GHB33986.1"/>
    </source>
</evidence>
<feature type="domain" description="Gingipain" evidence="2">
    <location>
        <begin position="355"/>
        <end position="721"/>
    </location>
</feature>
<dbReference type="NCBIfam" id="NF033707">
    <property type="entry name" value="T9SS_sortase"/>
    <property type="match status" value="1"/>
</dbReference>
<dbReference type="InterPro" id="IPR029031">
    <property type="entry name" value="Gingipain_N_sf"/>
</dbReference>
<dbReference type="AlphaFoldDB" id="A0A8J3CVU1"/>
<dbReference type="GO" id="GO:0008234">
    <property type="term" value="F:cysteine-type peptidase activity"/>
    <property type="evidence" value="ECO:0007669"/>
    <property type="project" value="InterPro"/>
</dbReference>
<sequence>MHSSLRFCFIVWACWLGTLARAQEVFVKFPVTAEGMYAISLDDLRQQGFQNLSEVGIFGQHGPLEQLITEEFRELNQLPSQILGNRIIFYAQGPHRIESSEHSLHLHANPYSDTLYYLVGRTTQPRRITLAASPISNSPAISQLSFVQFRKWQEDNILNSGRSWYSRPFFGGQTFTFTLALPSKLGNTHQLFVQYLGQAISENRFQISIAGQNFETFTIPPIPNTTFGIKGIESKFQRPVTFSGQELQVRTRYESADFNGAGFLDFAILDSQTPISNLTNAVYWHRGSPGRIVTSENHIFWKIRPNFDVSLIEGEAELQTNDRLAVYQENQIPVIRNFVKVNMEARRSHQQAELLIITHPILLSQASRLANHKHNRGVSTSVVLIQDIFDAYAYGNKDVTGIRNFIADKYHSSGNVSNVLFFGKGTYDYKGLFQGRPNLIPIYTSRNSLNPLTTYSSDDYFGMLELGMGAWEESIAGDTPMQIGVGRIPAINTREGREAVDKIISYENPELALGNWKTQLAFVADDGDNNIHVTDSENHIRYLEENHPEFFIQKIYLDRFEQTQDASNRQRSPQAQEAFREAIEDGVLFLNFIGHGNENTLTAEEIFTVSQLNDWRRHPHFPLIITATCEFGRHDSPLLRSAAEELLFADGKGAIGLLTTGRPVFSSINFRLNSAFIQAVFKQDDGEWRDLGTVFKLTKNNSLNGTLNRNFSLLGDPSLKLALPELRSRTEQINDIQLETEISSVSAGQLISVKGSIVDPLTSALIGNQHGAYELLFLDRASEFSLLGNENPPMTLKERNNFLFQGKGQIIDGRFKAEIFIPSHMDETLANGQIKVFASLNNGMEAFGHDEVGLEGRFKNDGDKEGPQVVMKFGLEEDPSVRVFETAFIPILIELEDQSGINVLFTNPTKNIVLTINGDRSIILNSEYRALDNQFRKGIIRTALNGLRDGINELQLEVWDNVGNQTIFNLSIEIKNTNQLRIIELLNYPNPSTTFSRFRIVQNRPGENLILNLRVYSLLGQEIYTEEKRYIGAEFVIDDLEWKFFQRQTKFPAKGTYIYKLQLTSELDGSSDSRSGKILIR</sequence>
<comment type="caution">
    <text evidence="3">The sequence shown here is derived from an EMBL/GenBank/DDBJ whole genome shotgun (WGS) entry which is preliminary data.</text>
</comment>
<dbReference type="Gene3D" id="3.40.50.10390">
    <property type="entry name" value="Gingipain r, domain 1"/>
    <property type="match status" value="1"/>
</dbReference>
<dbReference type="SUPFAM" id="SSF52129">
    <property type="entry name" value="Caspase-like"/>
    <property type="match status" value="1"/>
</dbReference>
<evidence type="ECO:0000259" key="2">
    <source>
        <dbReference type="Pfam" id="PF01364"/>
    </source>
</evidence>
<dbReference type="InterPro" id="IPR029030">
    <property type="entry name" value="Caspase-like_dom_sf"/>
</dbReference>
<keyword evidence="1" id="KW-0732">Signal</keyword>
<keyword evidence="4" id="KW-1185">Reference proteome</keyword>